<dbReference type="SUPFAM" id="SSF52009">
    <property type="entry name" value="Phosphohistidine domain"/>
    <property type="match status" value="1"/>
</dbReference>
<evidence type="ECO:0000256" key="3">
    <source>
        <dbReference type="ARBA" id="ARBA00002728"/>
    </source>
</evidence>
<evidence type="ECO:0000256" key="14">
    <source>
        <dbReference type="ARBA" id="ARBA00022777"/>
    </source>
</evidence>
<comment type="cofactor">
    <cofactor evidence="2 17">
        <name>Mg(2+)</name>
        <dbReference type="ChEBI" id="CHEBI:18420"/>
    </cofactor>
</comment>
<dbReference type="SUPFAM" id="SSF51621">
    <property type="entry name" value="Phosphoenolpyruvate/pyruvate domain"/>
    <property type="match status" value="1"/>
</dbReference>
<evidence type="ECO:0000256" key="9">
    <source>
        <dbReference type="ARBA" id="ARBA00022490"/>
    </source>
</evidence>
<evidence type="ECO:0000256" key="13">
    <source>
        <dbReference type="ARBA" id="ARBA00022723"/>
    </source>
</evidence>
<comment type="subcellular location">
    <subcellularLocation>
        <location evidence="4 17">Cytoplasm</location>
    </subcellularLocation>
</comment>
<dbReference type="InterPro" id="IPR006318">
    <property type="entry name" value="PTS_EI-like"/>
</dbReference>
<protein>
    <recommendedName>
        <fullName evidence="7 17">Phosphoenolpyruvate-protein phosphotransferase</fullName>
        <ecNumber evidence="6 17">2.7.3.9</ecNumber>
    </recommendedName>
    <alternativeName>
        <fullName evidence="16 17">Phosphotransferase system, enzyme I</fullName>
    </alternativeName>
</protein>
<dbReference type="PANTHER" id="PTHR46244:SF3">
    <property type="entry name" value="PHOSPHOENOLPYRUVATE-PROTEIN PHOSPHOTRANSFERASE"/>
    <property type="match status" value="1"/>
</dbReference>
<keyword evidence="11 17" id="KW-0808">Transferase</keyword>
<evidence type="ECO:0000256" key="4">
    <source>
        <dbReference type="ARBA" id="ARBA00004496"/>
    </source>
</evidence>
<gene>
    <name evidence="21" type="primary">ptsP</name>
    <name evidence="21" type="ORF">GCM10009747_28350</name>
</gene>
<evidence type="ECO:0000259" key="19">
    <source>
        <dbReference type="Pfam" id="PF02896"/>
    </source>
</evidence>
<keyword evidence="10 17" id="KW-0762">Sugar transport</keyword>
<dbReference type="PRINTS" id="PR01736">
    <property type="entry name" value="PHPHTRNFRASE"/>
</dbReference>
<evidence type="ECO:0000256" key="15">
    <source>
        <dbReference type="ARBA" id="ARBA00022842"/>
    </source>
</evidence>
<evidence type="ECO:0000256" key="11">
    <source>
        <dbReference type="ARBA" id="ARBA00022679"/>
    </source>
</evidence>
<dbReference type="InterPro" id="IPR008279">
    <property type="entry name" value="PEP-util_enz_mobile_dom"/>
</dbReference>
<dbReference type="InterPro" id="IPR000121">
    <property type="entry name" value="PEP_util_C"/>
</dbReference>
<dbReference type="Gene3D" id="3.20.20.60">
    <property type="entry name" value="Phosphoenolpyruvate-binding domains"/>
    <property type="match status" value="1"/>
</dbReference>
<keyword evidence="12 17" id="KW-0598">Phosphotransferase system</keyword>
<dbReference type="Gene3D" id="1.10.274.10">
    <property type="entry name" value="PtsI, HPr-binding domain"/>
    <property type="match status" value="1"/>
</dbReference>
<evidence type="ECO:0000313" key="22">
    <source>
        <dbReference type="Proteomes" id="UP001500506"/>
    </source>
</evidence>
<evidence type="ECO:0000256" key="10">
    <source>
        <dbReference type="ARBA" id="ARBA00022597"/>
    </source>
</evidence>
<dbReference type="EC" id="2.7.3.9" evidence="6 17"/>
<dbReference type="Pfam" id="PF05524">
    <property type="entry name" value="PEP-utilisers_N"/>
    <property type="match status" value="1"/>
</dbReference>
<keyword evidence="9 17" id="KW-0963">Cytoplasm</keyword>
<feature type="domain" description="PEP-utilising enzyme mobile" evidence="18">
    <location>
        <begin position="150"/>
        <end position="216"/>
    </location>
</feature>
<keyword evidence="22" id="KW-1185">Reference proteome</keyword>
<name>A0ABP4WZ18_9MICO</name>
<dbReference type="PROSITE" id="PS00370">
    <property type="entry name" value="PEP_ENZYMES_PHOS_SITE"/>
    <property type="match status" value="1"/>
</dbReference>
<comment type="similarity">
    <text evidence="5 17">Belongs to the PEP-utilizing enzyme family.</text>
</comment>
<dbReference type="PIRSF" id="PIRSF000732">
    <property type="entry name" value="PTS_enzyme_I"/>
    <property type="match status" value="1"/>
</dbReference>
<dbReference type="Pfam" id="PF00391">
    <property type="entry name" value="PEP-utilizers"/>
    <property type="match status" value="1"/>
</dbReference>
<dbReference type="NCBIfam" id="TIGR01417">
    <property type="entry name" value="PTS_I_fam"/>
    <property type="match status" value="1"/>
</dbReference>
<evidence type="ECO:0000256" key="12">
    <source>
        <dbReference type="ARBA" id="ARBA00022683"/>
    </source>
</evidence>
<dbReference type="InterPro" id="IPR008731">
    <property type="entry name" value="PTS_EIN"/>
</dbReference>
<comment type="caution">
    <text evidence="21">The sequence shown here is derived from an EMBL/GenBank/DDBJ whole genome shotgun (WGS) entry which is preliminary data.</text>
</comment>
<evidence type="ECO:0000256" key="17">
    <source>
        <dbReference type="PIRNR" id="PIRNR000732"/>
    </source>
</evidence>
<keyword evidence="14 17" id="KW-0418">Kinase</keyword>
<comment type="catalytic activity">
    <reaction evidence="1 17">
        <text>L-histidyl-[protein] + phosphoenolpyruvate = N(pros)-phospho-L-histidyl-[protein] + pyruvate</text>
        <dbReference type="Rhea" id="RHEA:23880"/>
        <dbReference type="Rhea" id="RHEA-COMP:9745"/>
        <dbReference type="Rhea" id="RHEA-COMP:9746"/>
        <dbReference type="ChEBI" id="CHEBI:15361"/>
        <dbReference type="ChEBI" id="CHEBI:29979"/>
        <dbReference type="ChEBI" id="CHEBI:58702"/>
        <dbReference type="ChEBI" id="CHEBI:64837"/>
        <dbReference type="EC" id="2.7.3.9"/>
    </reaction>
</comment>
<evidence type="ECO:0000256" key="8">
    <source>
        <dbReference type="ARBA" id="ARBA00022448"/>
    </source>
</evidence>
<evidence type="ECO:0000256" key="2">
    <source>
        <dbReference type="ARBA" id="ARBA00001946"/>
    </source>
</evidence>
<evidence type="ECO:0000256" key="6">
    <source>
        <dbReference type="ARBA" id="ARBA00012232"/>
    </source>
</evidence>
<dbReference type="SUPFAM" id="SSF47831">
    <property type="entry name" value="Enzyme I of the PEP:sugar phosphotransferase system HPr-binding (sub)domain"/>
    <property type="match status" value="1"/>
</dbReference>
<evidence type="ECO:0000313" key="21">
    <source>
        <dbReference type="EMBL" id="GAA1766420.1"/>
    </source>
</evidence>
<organism evidence="21 22">
    <name type="scientific">Agromyces humatus</name>
    <dbReference type="NCBI Taxonomy" id="279573"/>
    <lineage>
        <taxon>Bacteria</taxon>
        <taxon>Bacillati</taxon>
        <taxon>Actinomycetota</taxon>
        <taxon>Actinomycetes</taxon>
        <taxon>Micrococcales</taxon>
        <taxon>Microbacteriaceae</taxon>
        <taxon>Agromyces</taxon>
    </lineage>
</organism>
<reference evidence="22" key="1">
    <citation type="journal article" date="2019" name="Int. J. Syst. Evol. Microbiol.">
        <title>The Global Catalogue of Microorganisms (GCM) 10K type strain sequencing project: providing services to taxonomists for standard genome sequencing and annotation.</title>
        <authorList>
            <consortium name="The Broad Institute Genomics Platform"/>
            <consortium name="The Broad Institute Genome Sequencing Center for Infectious Disease"/>
            <person name="Wu L."/>
            <person name="Ma J."/>
        </authorList>
    </citation>
    <scope>NUCLEOTIDE SEQUENCE [LARGE SCALE GENOMIC DNA]</scope>
    <source>
        <strain evidence="22">JCM 14319</strain>
    </source>
</reference>
<feature type="domain" description="Phosphotransferase system enzyme I N-terminal" evidence="20">
    <location>
        <begin position="4"/>
        <end position="120"/>
    </location>
</feature>
<evidence type="ECO:0000259" key="20">
    <source>
        <dbReference type="Pfam" id="PF05524"/>
    </source>
</evidence>
<keyword evidence="13 17" id="KW-0479">Metal-binding</keyword>
<evidence type="ECO:0000256" key="16">
    <source>
        <dbReference type="ARBA" id="ARBA00033235"/>
    </source>
</evidence>
<dbReference type="InterPro" id="IPR050499">
    <property type="entry name" value="PEP-utilizing_PTS_enzyme"/>
</dbReference>
<evidence type="ECO:0000256" key="1">
    <source>
        <dbReference type="ARBA" id="ARBA00000683"/>
    </source>
</evidence>
<keyword evidence="8 17" id="KW-0813">Transport</keyword>
<dbReference type="InterPro" id="IPR018274">
    <property type="entry name" value="PEP_util_AS"/>
</dbReference>
<feature type="domain" description="PEP-utilising enzyme C-terminal" evidence="19">
    <location>
        <begin position="245"/>
        <end position="518"/>
    </location>
</feature>
<dbReference type="EMBL" id="BAAANH010000006">
    <property type="protein sequence ID" value="GAA1766420.1"/>
    <property type="molecule type" value="Genomic_DNA"/>
</dbReference>
<keyword evidence="15 17" id="KW-0460">Magnesium</keyword>
<comment type="function">
    <text evidence="3 17">General (non sugar-specific) component of the phosphoenolpyruvate-dependent sugar phosphotransferase system (sugar PTS). This major carbohydrate active-transport system catalyzes the phosphorylation of incoming sugar substrates concomitantly with their translocation across the cell membrane. Enzyme I transfers the phosphoryl group from phosphoenolpyruvate (PEP) to the phosphoryl carrier protein (HPr).</text>
</comment>
<evidence type="ECO:0000256" key="7">
    <source>
        <dbReference type="ARBA" id="ARBA00016544"/>
    </source>
</evidence>
<dbReference type="Pfam" id="PF02896">
    <property type="entry name" value="PEP-utilizers_C"/>
    <property type="match status" value="1"/>
</dbReference>
<dbReference type="Proteomes" id="UP001500506">
    <property type="component" value="Unassembled WGS sequence"/>
</dbReference>
<dbReference type="RefSeq" id="WP_232498027.1">
    <property type="nucleotide sequence ID" value="NZ_BAAANH010000006.1"/>
</dbReference>
<dbReference type="Gene3D" id="3.50.30.10">
    <property type="entry name" value="Phosphohistidine domain"/>
    <property type="match status" value="1"/>
</dbReference>
<dbReference type="InterPro" id="IPR036637">
    <property type="entry name" value="Phosphohistidine_dom_sf"/>
</dbReference>
<accession>A0ABP4WZ18</accession>
<dbReference type="PANTHER" id="PTHR46244">
    <property type="entry name" value="PHOSPHOENOLPYRUVATE-PROTEIN PHOSPHOTRANSFERASE"/>
    <property type="match status" value="1"/>
</dbReference>
<dbReference type="InterPro" id="IPR015813">
    <property type="entry name" value="Pyrv/PenolPyrv_kinase-like_dom"/>
</dbReference>
<proteinExistence type="inferred from homology"/>
<dbReference type="InterPro" id="IPR024692">
    <property type="entry name" value="PTS_EI"/>
</dbReference>
<evidence type="ECO:0000259" key="18">
    <source>
        <dbReference type="Pfam" id="PF00391"/>
    </source>
</evidence>
<dbReference type="InterPro" id="IPR036618">
    <property type="entry name" value="PtsI_HPr-bd_sf"/>
</dbReference>
<dbReference type="InterPro" id="IPR040442">
    <property type="entry name" value="Pyrv_kinase-like_dom_sf"/>
</dbReference>
<sequence>MKITGTGIGQGVAVGSVVRMAERLPEPVDRPSHLDPKLEGERAKASMSVVAAELMSRGAKAGGAAQDVLEAQAMIAEDPSLVDEVANRLENGKTAERAVFEAFASYRDLLAGMGGYMAERAADLDDISQRVIAHLLKLPAPGVPDPGHPFVLVARDLAPADTATLDLDQVLGLVTVDGGPTSHTAILAREKSIVAIVGAADASGLADGDTVIVDAANDLVVSDPSADEVAAAKARIAERAALEAAPVTPGALADGTPVPLLANLGSADGAAEALRLGAEGVGLFRTEFLFLDADTAPSITDQQAQYTRMLSAFAGKKVVVRVLDAGADKPLSFLNDAAEENPALGLRGIRALRHSEVILREQLTALAAADAATDAELWVMAPMIATVDETRYFTALAKELGIRVAGVMVETPSAALVADHVLAACDFASIGTNDLTQYTMAADRLLGTVAKLQDPWHPAVLRLIADVGRAGAELGKPVGICGEAAADPLLAVVLVGLGATSLSMSPSALADVRASLARYSPDDAKALAGAALAAEGAAEARAAAQAVASEITTAREAAS</sequence>
<evidence type="ECO:0000256" key="5">
    <source>
        <dbReference type="ARBA" id="ARBA00007837"/>
    </source>
</evidence>